<dbReference type="Proteomes" id="UP000183567">
    <property type="component" value="Unassembled WGS sequence"/>
</dbReference>
<proteinExistence type="predicted"/>
<dbReference type="PANTHER" id="PTHR46411:SF3">
    <property type="entry name" value="AAA+ ATPASE DOMAIN-CONTAINING PROTEIN"/>
    <property type="match status" value="1"/>
</dbReference>
<evidence type="ECO:0000313" key="3">
    <source>
        <dbReference type="EMBL" id="OJA07980.1"/>
    </source>
</evidence>
<dbReference type="AlphaFoldDB" id="A0A1J8Q8E1"/>
<protein>
    <recommendedName>
        <fullName evidence="2">ATPase AAA-type core domain-containing protein</fullName>
    </recommendedName>
</protein>
<keyword evidence="4" id="KW-1185">Reference proteome</keyword>
<dbReference type="EMBL" id="LVVM01006478">
    <property type="protein sequence ID" value="OJA07980.1"/>
    <property type="molecule type" value="Genomic_DNA"/>
</dbReference>
<dbReference type="PANTHER" id="PTHR46411">
    <property type="entry name" value="FAMILY ATPASE, PUTATIVE-RELATED"/>
    <property type="match status" value="1"/>
</dbReference>
<dbReference type="InterPro" id="IPR003959">
    <property type="entry name" value="ATPase_AAA_core"/>
</dbReference>
<dbReference type="OrthoDB" id="2668430at2759"/>
<evidence type="ECO:0000259" key="2">
    <source>
        <dbReference type="Pfam" id="PF00004"/>
    </source>
</evidence>
<reference evidence="3 4" key="1">
    <citation type="submission" date="2016-03" db="EMBL/GenBank/DDBJ databases">
        <title>Comparative genomics of the ectomycorrhizal sister species Rhizopogon vinicolor and Rhizopogon vesiculosus (Basidiomycota: Boletales) reveals a divergence of the mating type B locus.</title>
        <authorList>
            <person name="Mujic A.B."/>
            <person name="Kuo A."/>
            <person name="Tritt A."/>
            <person name="Lipzen A."/>
            <person name="Chen C."/>
            <person name="Johnson J."/>
            <person name="Sharma A."/>
            <person name="Barry K."/>
            <person name="Grigoriev I.V."/>
            <person name="Spatafora J.W."/>
        </authorList>
    </citation>
    <scope>NUCLEOTIDE SEQUENCE [LARGE SCALE GENOMIC DNA]</scope>
    <source>
        <strain evidence="3 4">AM-OR11-056</strain>
    </source>
</reference>
<dbReference type="STRING" id="180088.A0A1J8Q8E1"/>
<dbReference type="Gene3D" id="3.40.50.300">
    <property type="entry name" value="P-loop containing nucleotide triphosphate hydrolases"/>
    <property type="match status" value="1"/>
</dbReference>
<comment type="caution">
    <text evidence="3">The sequence shown here is derived from an EMBL/GenBank/DDBJ whole genome shotgun (WGS) entry which is preliminary data.</text>
</comment>
<dbReference type="Pfam" id="PF00004">
    <property type="entry name" value="AAA"/>
    <property type="match status" value="1"/>
</dbReference>
<dbReference type="GO" id="GO:0016887">
    <property type="term" value="F:ATP hydrolysis activity"/>
    <property type="evidence" value="ECO:0007669"/>
    <property type="project" value="InterPro"/>
</dbReference>
<dbReference type="InterPro" id="IPR027417">
    <property type="entry name" value="P-loop_NTPase"/>
</dbReference>
<sequence>MGLTIDEGGFTHSTNSTGLSSISVHTRRAKATSVTGRPIPDDPEEELDQLPTFVCGFELKNKFDENARDHLVIDEDVKDSIKGLVDITTNANTSQYIISDATTGKGGDRHGPPGTGKTLRAEAVAKHLKRPLCIIGSIELSPSTLESRLSGILSLATTWDAVVLIDEAHMFPEEPS</sequence>
<organism evidence="3 4">
    <name type="scientific">Rhizopogon vesiculosus</name>
    <dbReference type="NCBI Taxonomy" id="180088"/>
    <lineage>
        <taxon>Eukaryota</taxon>
        <taxon>Fungi</taxon>
        <taxon>Dikarya</taxon>
        <taxon>Basidiomycota</taxon>
        <taxon>Agaricomycotina</taxon>
        <taxon>Agaricomycetes</taxon>
        <taxon>Agaricomycetidae</taxon>
        <taxon>Boletales</taxon>
        <taxon>Suillineae</taxon>
        <taxon>Rhizopogonaceae</taxon>
        <taxon>Rhizopogon</taxon>
    </lineage>
</organism>
<name>A0A1J8Q8E1_9AGAM</name>
<dbReference type="SUPFAM" id="SSF52540">
    <property type="entry name" value="P-loop containing nucleoside triphosphate hydrolases"/>
    <property type="match status" value="1"/>
</dbReference>
<feature type="domain" description="ATPase AAA-type core" evidence="2">
    <location>
        <begin position="110"/>
        <end position="171"/>
    </location>
</feature>
<feature type="compositionally biased region" description="Polar residues" evidence="1">
    <location>
        <begin position="11"/>
        <end position="24"/>
    </location>
</feature>
<accession>A0A1J8Q8E1</accession>
<evidence type="ECO:0000256" key="1">
    <source>
        <dbReference type="SAM" id="MobiDB-lite"/>
    </source>
</evidence>
<gene>
    <name evidence="3" type="ORF">AZE42_01066</name>
</gene>
<dbReference type="GO" id="GO:0005524">
    <property type="term" value="F:ATP binding"/>
    <property type="evidence" value="ECO:0007669"/>
    <property type="project" value="InterPro"/>
</dbReference>
<evidence type="ECO:0000313" key="4">
    <source>
        <dbReference type="Proteomes" id="UP000183567"/>
    </source>
</evidence>
<feature type="region of interest" description="Disordered" evidence="1">
    <location>
        <begin position="1"/>
        <end position="44"/>
    </location>
</feature>